<dbReference type="Pfam" id="PF25766">
    <property type="entry name" value="TPR_RPAP1"/>
    <property type="match status" value="1"/>
</dbReference>
<dbReference type="InterPro" id="IPR057989">
    <property type="entry name" value="TPR_RPAP1/MINIYO-like"/>
</dbReference>
<organism evidence="10">
    <name type="scientific">Lepeophtheirus salmonis</name>
    <name type="common">Salmon louse</name>
    <name type="synonym">Caligus salmonis</name>
    <dbReference type="NCBI Taxonomy" id="72036"/>
    <lineage>
        <taxon>Eukaryota</taxon>
        <taxon>Metazoa</taxon>
        <taxon>Ecdysozoa</taxon>
        <taxon>Arthropoda</taxon>
        <taxon>Crustacea</taxon>
        <taxon>Multicrustacea</taxon>
        <taxon>Hexanauplia</taxon>
        <taxon>Copepoda</taxon>
        <taxon>Siphonostomatoida</taxon>
        <taxon>Caligidae</taxon>
        <taxon>Lepeophtheirus</taxon>
    </lineage>
</organism>
<feature type="chain" id="PRO_5005488539" description="RNA polymerase II-associated protein 1" evidence="6">
    <location>
        <begin position="20"/>
        <end position="1236"/>
    </location>
</feature>
<evidence type="ECO:0000259" key="8">
    <source>
        <dbReference type="Pfam" id="PF08621"/>
    </source>
</evidence>
<reference evidence="10" key="1">
    <citation type="submission" date="2014-05" db="EMBL/GenBank/DDBJ databases">
        <authorList>
            <person name="Chronopoulou M."/>
        </authorList>
    </citation>
    <scope>NUCLEOTIDE SEQUENCE</scope>
    <source>
        <tissue evidence="10">Whole organism</tissue>
    </source>
</reference>
<evidence type="ECO:0000256" key="3">
    <source>
        <dbReference type="ARBA" id="ARBA00023163"/>
    </source>
</evidence>
<dbReference type="PANTHER" id="PTHR21483">
    <property type="entry name" value="RNA POLYMERASE II-ASSOCIATED PROTEIN 1"/>
    <property type="match status" value="1"/>
</dbReference>
<dbReference type="OrthoDB" id="348201at2759"/>
<evidence type="ECO:0008006" key="11">
    <source>
        <dbReference type="Google" id="ProtNLM"/>
    </source>
</evidence>
<evidence type="ECO:0000256" key="2">
    <source>
        <dbReference type="ARBA" id="ARBA00009953"/>
    </source>
</evidence>
<keyword evidence="4" id="KW-0539">Nucleus</keyword>
<dbReference type="SUPFAM" id="SSF48371">
    <property type="entry name" value="ARM repeat"/>
    <property type="match status" value="1"/>
</dbReference>
<evidence type="ECO:0000256" key="5">
    <source>
        <dbReference type="SAM" id="Coils"/>
    </source>
</evidence>
<dbReference type="InterPro" id="IPR039913">
    <property type="entry name" value="RPAP1/Rba50"/>
</dbReference>
<evidence type="ECO:0000256" key="1">
    <source>
        <dbReference type="ARBA" id="ARBA00004123"/>
    </source>
</evidence>
<feature type="domain" description="RPAP1 N-terminal" evidence="8">
    <location>
        <begin position="190"/>
        <end position="232"/>
    </location>
</feature>
<dbReference type="Pfam" id="PF08620">
    <property type="entry name" value="RPAP1_C"/>
    <property type="match status" value="1"/>
</dbReference>
<dbReference type="AlphaFoldDB" id="A0A0K2U9F9"/>
<dbReference type="Pfam" id="PF08621">
    <property type="entry name" value="RPAP1_N"/>
    <property type="match status" value="1"/>
</dbReference>
<dbReference type="InterPro" id="IPR016024">
    <property type="entry name" value="ARM-type_fold"/>
</dbReference>
<feature type="domain" description="RPAP1/MINIYO-like TPR repeats" evidence="9">
    <location>
        <begin position="1004"/>
        <end position="1209"/>
    </location>
</feature>
<evidence type="ECO:0000256" key="6">
    <source>
        <dbReference type="SAM" id="SignalP"/>
    </source>
</evidence>
<evidence type="ECO:0000313" key="10">
    <source>
        <dbReference type="EMBL" id="CDW34849.1"/>
    </source>
</evidence>
<feature type="coiled-coil region" evidence="5">
    <location>
        <begin position="243"/>
        <end position="277"/>
    </location>
</feature>
<name>A0A0K2U9F9_LEPSM</name>
<sequence>KTHILILLGSFSNSCIVSGLICFKGHFTIFIEEKTLLDLRMFPQRPRPGETEEDILKQQDKFHGGRKRSKFAESRLKETESSNAPSPPSAVLLQPRIMERDFSGLLQSDPLTQEPSLSSFPSTFKLSSQELTEKTNRGQSFFAKAFSKDSLKLKKGPLQPPPFVELPRRDFGNKSNLLSGSQVFNDIVLQEIHEENIAKLCSMPEEEILLEKKKILESLDPKIMEFLKRKVSQTKPESIDVIKEEVSDKMEEDASSNNSLEQEKRKWMENITTKEEENDILGLPARFDFKGEIMEGEKNDDFDTGLHHHGEEPHRAGYTLDELLTLSRSTFPQQKNLALETLSAVVRNYKKGLFDGIFDVNILDSLLKSGLIEVLRMGMDEKIESIIFASANALSEFLYNECDEVCLDLSFNYFKCYVQPSLPTEVSTRGTTSHAEYESEKTELKDSEIIQLDVIYALLRMDILDRIAYIIMNLNPGVGVTIACLKILIRIARHTKQSARTILHHPKLLKQIEKLFLPSLIHSYSSSSNPIRGSPVHLALKLIRIIVSWDINYAVFITSTQKNIGDALLSYIAYDPTSSDHNGPEIPTLEGLSLVLESFRFWQILLRYKLGIDHYLNFYPILLRQMLYYVNKVDLTDVSPNKKYVYDHGGALIQVLEAAVLNLGTSNHLDWSHFQEIFSLLETCAKKWCCQVNSLAWSNTLPSSKVAIANMVASTMRALGTFYWKYSEQKQCIITDLLTNHVRIYVNEILATFFNTVLFKELMNFSFISSSLNLTSEFEFASGKNRDPKNLPSFGSVVYRGSVVPSISENSPYNFIVSALYSFLLCKELDKSLVVPDSLLSNFNSNEASLERIIKKSNVSNLLINSNWFTRIEAYYWTLQCFVTAELKINCPHLRSVGRLSLSFLHTWDDELALELCKKVMFSNTLQLKSEEFTTDKLKKLSLNPTDATNPADELADFSSLYLKYLFPSASLLQRSKEVYSSSGTPQSLTQSNAGELLLPRDWPFLPLLTLHNTRSESDSPTTEKEKQEIQLCLKWIIIYDCEDFDPFPGVTFTRLCTVFLAAPDLFLDTKIREYTRIIFQKVLTNWKDLDLSKEIPGTENFFTLYSELLNHFSAVSYGDELFAEFITLPLAMKYPFKYRFAFWSDHSDDLRVVTLKSHSLPVEEFLTPIENDAQVVKVYFTSLIEGKVTPNRNPFLYKIALHHVRSYRGDDDIIKELKSKVNSDLPIYRELFLEC</sequence>
<comment type="subcellular location">
    <subcellularLocation>
        <location evidence="1">Nucleus</location>
    </subcellularLocation>
</comment>
<evidence type="ECO:0000259" key="9">
    <source>
        <dbReference type="Pfam" id="PF25766"/>
    </source>
</evidence>
<dbReference type="GO" id="GO:0006366">
    <property type="term" value="P:transcription by RNA polymerase II"/>
    <property type="evidence" value="ECO:0007669"/>
    <property type="project" value="InterPro"/>
</dbReference>
<feature type="domain" description="RPAP1 C-terminal" evidence="7">
    <location>
        <begin position="285"/>
        <end position="349"/>
    </location>
</feature>
<accession>A0A0K2U9F9</accession>
<keyword evidence="3" id="KW-0804">Transcription</keyword>
<evidence type="ECO:0000259" key="7">
    <source>
        <dbReference type="Pfam" id="PF08620"/>
    </source>
</evidence>
<feature type="signal peptide" evidence="6">
    <location>
        <begin position="1"/>
        <end position="19"/>
    </location>
</feature>
<dbReference type="EMBL" id="HACA01017488">
    <property type="protein sequence ID" value="CDW34849.1"/>
    <property type="molecule type" value="Transcribed_RNA"/>
</dbReference>
<protein>
    <recommendedName>
        <fullName evidence="11">RNA polymerase II-associated protein 1</fullName>
    </recommendedName>
</protein>
<dbReference type="PANTHER" id="PTHR21483:SF18">
    <property type="entry name" value="RNA POLYMERASE II-ASSOCIATED PROTEIN 1"/>
    <property type="match status" value="1"/>
</dbReference>
<dbReference type="InterPro" id="IPR013929">
    <property type="entry name" value="RPAP1_C"/>
</dbReference>
<keyword evidence="5" id="KW-0175">Coiled coil</keyword>
<keyword evidence="6" id="KW-0732">Signal</keyword>
<dbReference type="InterPro" id="IPR013930">
    <property type="entry name" value="RPAP1_N"/>
</dbReference>
<proteinExistence type="inferred from homology"/>
<comment type="similarity">
    <text evidence="2">Belongs to the RPAP1 family.</text>
</comment>
<feature type="non-terminal residue" evidence="10">
    <location>
        <position position="1"/>
    </location>
</feature>
<evidence type="ECO:0000256" key="4">
    <source>
        <dbReference type="ARBA" id="ARBA00023242"/>
    </source>
</evidence>